<dbReference type="EMBL" id="MU154606">
    <property type="protein sequence ID" value="KAF9492122.1"/>
    <property type="molecule type" value="Genomic_DNA"/>
</dbReference>
<reference evidence="1" key="1">
    <citation type="submission" date="2020-11" db="EMBL/GenBank/DDBJ databases">
        <authorList>
            <consortium name="DOE Joint Genome Institute"/>
            <person name="Ahrendt S."/>
            <person name="Riley R."/>
            <person name="Andreopoulos W."/>
            <person name="Labutti K."/>
            <person name="Pangilinan J."/>
            <person name="Ruiz-Duenas F.J."/>
            <person name="Barrasa J.M."/>
            <person name="Sanchez-Garcia M."/>
            <person name="Camarero S."/>
            <person name="Miyauchi S."/>
            <person name="Serrano A."/>
            <person name="Linde D."/>
            <person name="Babiker R."/>
            <person name="Drula E."/>
            <person name="Ayuso-Fernandez I."/>
            <person name="Pacheco R."/>
            <person name="Padilla G."/>
            <person name="Ferreira P."/>
            <person name="Barriuso J."/>
            <person name="Kellner H."/>
            <person name="Castanera R."/>
            <person name="Alfaro M."/>
            <person name="Ramirez L."/>
            <person name="Pisabarro A.G."/>
            <person name="Kuo A."/>
            <person name="Tritt A."/>
            <person name="Lipzen A."/>
            <person name="He G."/>
            <person name="Yan M."/>
            <person name="Ng V."/>
            <person name="Cullen D."/>
            <person name="Martin F."/>
            <person name="Rosso M.-N."/>
            <person name="Henrissat B."/>
            <person name="Hibbett D."/>
            <person name="Martinez A.T."/>
            <person name="Grigoriev I.V."/>
        </authorList>
    </citation>
    <scope>NUCLEOTIDE SEQUENCE</scope>
    <source>
        <strain evidence="1">ATCC 90797</strain>
    </source>
</reference>
<organism evidence="1 2">
    <name type="scientific">Pleurotus eryngii</name>
    <name type="common">Boletus of the steppes</name>
    <dbReference type="NCBI Taxonomy" id="5323"/>
    <lineage>
        <taxon>Eukaryota</taxon>
        <taxon>Fungi</taxon>
        <taxon>Dikarya</taxon>
        <taxon>Basidiomycota</taxon>
        <taxon>Agaricomycotina</taxon>
        <taxon>Agaricomycetes</taxon>
        <taxon>Agaricomycetidae</taxon>
        <taxon>Agaricales</taxon>
        <taxon>Pleurotineae</taxon>
        <taxon>Pleurotaceae</taxon>
        <taxon>Pleurotus</taxon>
    </lineage>
</organism>
<keyword evidence="2" id="KW-1185">Reference proteome</keyword>
<dbReference type="Proteomes" id="UP000807025">
    <property type="component" value="Unassembled WGS sequence"/>
</dbReference>
<dbReference type="AlphaFoldDB" id="A0A9P5ZRF2"/>
<accession>A0A9P5ZRF2</accession>
<evidence type="ECO:0000313" key="2">
    <source>
        <dbReference type="Proteomes" id="UP000807025"/>
    </source>
</evidence>
<gene>
    <name evidence="1" type="ORF">BDN71DRAFT_1228158</name>
</gene>
<name>A0A9P5ZRF2_PLEER</name>
<protein>
    <submittedName>
        <fullName evidence="1">Uncharacterized protein</fullName>
    </submittedName>
</protein>
<proteinExistence type="predicted"/>
<comment type="caution">
    <text evidence="1">The sequence shown here is derived from an EMBL/GenBank/DDBJ whole genome shotgun (WGS) entry which is preliminary data.</text>
</comment>
<sequence>MCLYGAVGLFAISEATVTDEPSTRGTEQLEFGHVFPVAVTMPSSSIIRWACLCSYLYLRLPIVFGIRGCDVKLIQGIPHPR</sequence>
<evidence type="ECO:0000313" key="1">
    <source>
        <dbReference type="EMBL" id="KAF9492122.1"/>
    </source>
</evidence>